<organism evidence="3">
    <name type="scientific">Candidatus Methanogaster sp. ANME-2c ERB4</name>
    <dbReference type="NCBI Taxonomy" id="2759911"/>
    <lineage>
        <taxon>Archaea</taxon>
        <taxon>Methanobacteriati</taxon>
        <taxon>Methanobacteriota</taxon>
        <taxon>Stenosarchaea group</taxon>
        <taxon>Methanomicrobia</taxon>
        <taxon>Methanosarcinales</taxon>
        <taxon>ANME-2 cluster</taxon>
        <taxon>Candidatus Methanogasteraceae</taxon>
        <taxon>Candidatus Methanogaster</taxon>
    </lineage>
</organism>
<dbReference type="PANTHER" id="PTHR45947">
    <property type="entry name" value="SULFOQUINOVOSYL TRANSFERASE SQD2"/>
    <property type="match status" value="1"/>
</dbReference>
<dbReference type="GO" id="GO:0102710">
    <property type="term" value="F:D-inositol-3-phosphate glycosyltransferase activity"/>
    <property type="evidence" value="ECO:0007669"/>
    <property type="project" value="UniProtKB-EC"/>
</dbReference>
<evidence type="ECO:0000313" key="4">
    <source>
        <dbReference type="EMBL" id="QNO46832.1"/>
    </source>
</evidence>
<dbReference type="InterPro" id="IPR001296">
    <property type="entry name" value="Glyco_trans_1"/>
</dbReference>
<dbReference type="Pfam" id="PF00534">
    <property type="entry name" value="Glycos_transf_1"/>
    <property type="match status" value="1"/>
</dbReference>
<evidence type="ECO:0000313" key="3">
    <source>
        <dbReference type="EMBL" id="QNO45280.1"/>
    </source>
</evidence>
<protein>
    <submittedName>
        <fullName evidence="3">D-inositol-3-phosphate glycosyltransferase</fullName>
        <ecNumber evidence="3">2.4.1.250</ecNumber>
    </submittedName>
</protein>
<dbReference type="CDD" id="cd03801">
    <property type="entry name" value="GT4_PimA-like"/>
    <property type="match status" value="1"/>
</dbReference>
<dbReference type="Gene3D" id="3.40.50.2000">
    <property type="entry name" value="Glycogen Phosphorylase B"/>
    <property type="match status" value="2"/>
</dbReference>
<feature type="domain" description="Glycosyltransferase subfamily 4-like N-terminal" evidence="2">
    <location>
        <begin position="37"/>
        <end position="182"/>
    </location>
</feature>
<dbReference type="Pfam" id="PF13439">
    <property type="entry name" value="Glyco_transf_4"/>
    <property type="match status" value="1"/>
</dbReference>
<dbReference type="InterPro" id="IPR028098">
    <property type="entry name" value="Glyco_trans_4-like_N"/>
</dbReference>
<dbReference type="EMBL" id="MT631090">
    <property type="protein sequence ID" value="QNO45280.1"/>
    <property type="molecule type" value="Genomic_DNA"/>
</dbReference>
<dbReference type="EC" id="2.4.1.250" evidence="3"/>
<dbReference type="InterPro" id="IPR050194">
    <property type="entry name" value="Glycosyltransferase_grp1"/>
</dbReference>
<evidence type="ECO:0000259" key="1">
    <source>
        <dbReference type="Pfam" id="PF00534"/>
    </source>
</evidence>
<feature type="domain" description="Glycosyl transferase family 1" evidence="1">
    <location>
        <begin position="191"/>
        <end position="362"/>
    </location>
</feature>
<dbReference type="PANTHER" id="PTHR45947:SF3">
    <property type="entry name" value="SULFOQUINOVOSYL TRANSFERASE SQD2"/>
    <property type="match status" value="1"/>
</dbReference>
<proteinExistence type="predicted"/>
<name>A0A7G9YB96_9EURY</name>
<dbReference type="EMBL" id="MT631224">
    <property type="protein sequence ID" value="QNO46832.1"/>
    <property type="molecule type" value="Genomic_DNA"/>
</dbReference>
<evidence type="ECO:0000259" key="2">
    <source>
        <dbReference type="Pfam" id="PF13439"/>
    </source>
</evidence>
<dbReference type="SUPFAM" id="SSF53756">
    <property type="entry name" value="UDP-Glycosyltransferase/glycogen phosphorylase"/>
    <property type="match status" value="1"/>
</dbReference>
<dbReference type="AlphaFoldDB" id="A0A7G9YB96"/>
<keyword evidence="3" id="KW-0808">Transferase</keyword>
<accession>A0A7G9YB96</accession>
<keyword evidence="3" id="KW-0328">Glycosyltransferase</keyword>
<reference evidence="3" key="1">
    <citation type="submission" date="2020-06" db="EMBL/GenBank/DDBJ databases">
        <title>Unique genomic features of the anaerobic methanotrophic archaea.</title>
        <authorList>
            <person name="Chadwick G.L."/>
            <person name="Skennerton C.T."/>
            <person name="Laso-Perez R."/>
            <person name="Leu A.O."/>
            <person name="Speth D.R."/>
            <person name="Yu H."/>
            <person name="Morgan-Lang C."/>
            <person name="Hatzenpichler R."/>
            <person name="Goudeau D."/>
            <person name="Malmstrom R."/>
            <person name="Brazelton W.J."/>
            <person name="Woyke T."/>
            <person name="Hallam S.J."/>
            <person name="Tyson G.W."/>
            <person name="Wegener G."/>
            <person name="Boetius A."/>
            <person name="Orphan V."/>
        </authorList>
    </citation>
    <scope>NUCLEOTIDE SEQUENCE</scope>
</reference>
<sequence>MAERKRYLLITEKFPPRKGGSNLWFDEVYRRIGDKNTHIVTCDQPGARAFDVAHPNTVHRLTLDRHWWLRPESLAIYAKLLAKSLLFAARCPFDEVHAGRVLSEGLIGLIIARLKKLPLVIYAHGEEITTWRQPAKFRMMRFTYRRADCVIANSDFTRNELLKLGVKPNRIALISPGVDLNRFRPGLEVSDLRASLDLAEDQKLILSVGRLSRRKGFDQVIRCLPFLVDKGIDAQFAIIGIGEDRDYLVSLARDLGVSCRVHMLGHVSSDDLPRWYNASDLFAMPNRNINGDTEGFGIVFLEASACGKPVVVGRAGGTGDAVVDGLTGLRVDGGSLEEVAAALERLLGDPEFAEQLGSTGYTRAHKAFSWDVVAEKISAII</sequence>
<gene>
    <name evidence="3" type="primary">mshA_1</name>
    <name evidence="4" type="synonym">mshA</name>
    <name evidence="4" type="ORF">CHONIPKK_00005</name>
    <name evidence="3" type="ORF">GHMBFEBI_00014</name>
</gene>